<dbReference type="EMBL" id="JACAQK010000006">
    <property type="protein sequence ID" value="NWD35828.1"/>
    <property type="molecule type" value="Genomic_DNA"/>
</dbReference>
<accession>A0A7Y8AKL7</accession>
<dbReference type="RefSeq" id="WP_177007839.1">
    <property type="nucleotide sequence ID" value="NZ_JACAQH010000007.1"/>
</dbReference>
<name>A0A7Y8AKL7_PSETO</name>
<keyword evidence="1" id="KW-1133">Transmembrane helix</keyword>
<dbReference type="Proteomes" id="UP000549134">
    <property type="component" value="Unassembled WGS sequence"/>
</dbReference>
<proteinExistence type="predicted"/>
<dbReference type="AlphaFoldDB" id="A0A7Y8AKL7"/>
<reference evidence="2 3" key="1">
    <citation type="submission" date="2020-04" db="EMBL/GenBank/DDBJ databases">
        <title>Molecular characterization of pseudomonads from Agaricus bisporus reveal novel blotch 2 pathogens in Western Europe.</title>
        <authorList>
            <person name="Taparia T."/>
            <person name="Krijger M."/>
            <person name="Haynes E."/>
            <person name="Elpinstone J.G."/>
            <person name="Noble R."/>
            <person name="Van Der Wolf J."/>
        </authorList>
    </citation>
    <scope>NUCLEOTIDE SEQUENCE [LARGE SCALE GENOMIC DNA]</scope>
    <source>
        <strain evidence="2 3">IPO3746</strain>
    </source>
</reference>
<sequence length="92" mass="9511">MGNEKPYQLNAGNNGGINVGGGNSGLTVFKCVVLLAITIAAFAILNVATSESTGKTAELRARTEIALCHMGYGKEPCANLESSFQSKFGSAK</sequence>
<gene>
    <name evidence="2" type="ORF">HX787_08160</name>
</gene>
<organism evidence="2 3">
    <name type="scientific">Pseudomonas tolaasii</name>
    <dbReference type="NCBI Taxonomy" id="29442"/>
    <lineage>
        <taxon>Bacteria</taxon>
        <taxon>Pseudomonadati</taxon>
        <taxon>Pseudomonadota</taxon>
        <taxon>Gammaproteobacteria</taxon>
        <taxon>Pseudomonadales</taxon>
        <taxon>Pseudomonadaceae</taxon>
        <taxon>Pseudomonas</taxon>
    </lineage>
</organism>
<evidence type="ECO:0000313" key="3">
    <source>
        <dbReference type="Proteomes" id="UP000549134"/>
    </source>
</evidence>
<feature type="transmembrane region" description="Helical" evidence="1">
    <location>
        <begin position="27"/>
        <end position="48"/>
    </location>
</feature>
<comment type="caution">
    <text evidence="2">The sequence shown here is derived from an EMBL/GenBank/DDBJ whole genome shotgun (WGS) entry which is preliminary data.</text>
</comment>
<keyword evidence="1" id="KW-0812">Transmembrane</keyword>
<protein>
    <submittedName>
        <fullName evidence="2">Uncharacterized protein</fullName>
    </submittedName>
</protein>
<evidence type="ECO:0000256" key="1">
    <source>
        <dbReference type="SAM" id="Phobius"/>
    </source>
</evidence>
<keyword evidence="1" id="KW-0472">Membrane</keyword>
<evidence type="ECO:0000313" key="2">
    <source>
        <dbReference type="EMBL" id="NWD35828.1"/>
    </source>
</evidence>